<evidence type="ECO:0000313" key="2">
    <source>
        <dbReference type="Proteomes" id="UP001153331"/>
    </source>
</evidence>
<sequence>MELAAIVQAHTVAIACFANASFSSAAIIQANPVLYRGKLAELFLSCRGRTAIESGSRPGIRVRGSGRTQYTMHTAKQRGSKQARREGKRANELPRGTRTQEIEVFGAVIGCSVKGQLCIPAVAYTAGMGDDVVRASMGWSAEVGGDVNAVVRHRDQSLLADVAGGGVQICAARHQPRMRTDVSVPATPAKGDRWLTTTQVAMQIMSNATPRRPEFTGDKYSTNSGDQATAEHQQLTQGSPAANHGAPCIVIASRSLSVPAELALRQAHSRTDLREAGLSKHLAFVIPTWEAQSAAHQLATPSHSSPDAFSFDRVNGQAKTKMPTLAARQFYDEYVITVALPFLESVHIIWRTPASANGC</sequence>
<comment type="caution">
    <text evidence="1">The sequence shown here is derived from an EMBL/GenBank/DDBJ whole genome shotgun (WGS) entry which is preliminary data.</text>
</comment>
<organism evidence="1 2">
    <name type="scientific">Boeremia exigua</name>
    <dbReference type="NCBI Taxonomy" id="749465"/>
    <lineage>
        <taxon>Eukaryota</taxon>
        <taxon>Fungi</taxon>
        <taxon>Dikarya</taxon>
        <taxon>Ascomycota</taxon>
        <taxon>Pezizomycotina</taxon>
        <taxon>Dothideomycetes</taxon>
        <taxon>Pleosporomycetidae</taxon>
        <taxon>Pleosporales</taxon>
        <taxon>Pleosporineae</taxon>
        <taxon>Didymellaceae</taxon>
        <taxon>Boeremia</taxon>
    </lineage>
</organism>
<keyword evidence="2" id="KW-1185">Reference proteome</keyword>
<proteinExistence type="predicted"/>
<dbReference type="Proteomes" id="UP001153331">
    <property type="component" value="Unassembled WGS sequence"/>
</dbReference>
<gene>
    <name evidence="1" type="ORF">OPT61_g10432</name>
</gene>
<dbReference type="EMBL" id="JAPHNI010001688">
    <property type="protein sequence ID" value="KAJ8105022.1"/>
    <property type="molecule type" value="Genomic_DNA"/>
</dbReference>
<reference evidence="1" key="1">
    <citation type="submission" date="2022-11" db="EMBL/GenBank/DDBJ databases">
        <title>Genome Sequence of Boeremia exigua.</title>
        <authorList>
            <person name="Buettner E."/>
        </authorList>
    </citation>
    <scope>NUCLEOTIDE SEQUENCE</scope>
    <source>
        <strain evidence="1">CU02</strain>
    </source>
</reference>
<protein>
    <submittedName>
        <fullName evidence="1">Uncharacterized protein</fullName>
    </submittedName>
</protein>
<name>A0ACC2HPM9_9PLEO</name>
<evidence type="ECO:0000313" key="1">
    <source>
        <dbReference type="EMBL" id="KAJ8105022.1"/>
    </source>
</evidence>
<accession>A0ACC2HPM9</accession>